<dbReference type="Proteomes" id="UP000525389">
    <property type="component" value="Unassembled WGS sequence"/>
</dbReference>
<protein>
    <recommendedName>
        <fullName evidence="3">DUF1877 family protein</fullName>
    </recommendedName>
</protein>
<dbReference type="RefSeq" id="WP_184029233.1">
    <property type="nucleotide sequence ID" value="NZ_JACHFN010000008.1"/>
</dbReference>
<accession>A0A7W8GFY2</accession>
<reference evidence="1 2" key="1">
    <citation type="submission" date="2020-08" db="EMBL/GenBank/DDBJ databases">
        <title>Genomic Encyclopedia of Type Strains, Phase IV (KMG-IV): sequencing the most valuable type-strain genomes for metagenomic binning, comparative biology and taxonomic classification.</title>
        <authorList>
            <person name="Goeker M."/>
        </authorList>
    </citation>
    <scope>NUCLEOTIDE SEQUENCE [LARGE SCALE GENOMIC DNA]</scope>
    <source>
        <strain evidence="1 2">DSM 101791</strain>
    </source>
</reference>
<keyword evidence="2" id="KW-1185">Reference proteome</keyword>
<comment type="caution">
    <text evidence="1">The sequence shown here is derived from an EMBL/GenBank/DDBJ whole genome shotgun (WGS) entry which is preliminary data.</text>
</comment>
<evidence type="ECO:0000313" key="2">
    <source>
        <dbReference type="Proteomes" id="UP000525389"/>
    </source>
</evidence>
<evidence type="ECO:0008006" key="3">
    <source>
        <dbReference type="Google" id="ProtNLM"/>
    </source>
</evidence>
<gene>
    <name evidence="1" type="ORF">HNQ09_002293</name>
</gene>
<dbReference type="AlphaFoldDB" id="A0A7W8GFY2"/>
<organism evidence="1 2">
    <name type="scientific">Deinococcus budaensis</name>
    <dbReference type="NCBI Taxonomy" id="1665626"/>
    <lineage>
        <taxon>Bacteria</taxon>
        <taxon>Thermotogati</taxon>
        <taxon>Deinococcota</taxon>
        <taxon>Deinococci</taxon>
        <taxon>Deinococcales</taxon>
        <taxon>Deinococcaceae</taxon>
        <taxon>Deinococcus</taxon>
    </lineage>
</organism>
<evidence type="ECO:0000313" key="1">
    <source>
        <dbReference type="EMBL" id="MBB5234850.1"/>
    </source>
</evidence>
<name>A0A7W8GFY2_9DEIO</name>
<sequence length="142" mass="16334">MSLVAYIYCEYRYEGGDSWWPVATFEIGSARRFRDAVTKVELGSRGLPEDLSESVLDVYERLKESFRLYPEEGPFDETWLGTDELSQLLPAANWLSDDELDRFPASAHDGYGESDTLQAWQAFAQAHEANGHPVRFVVWFTW</sequence>
<proteinExistence type="predicted"/>
<dbReference type="EMBL" id="JACHFN010000008">
    <property type="protein sequence ID" value="MBB5234850.1"/>
    <property type="molecule type" value="Genomic_DNA"/>
</dbReference>